<feature type="chain" id="PRO_5022152078" description="Secreted protein" evidence="1">
    <location>
        <begin position="24"/>
        <end position="66"/>
    </location>
</feature>
<dbReference type="Proteomes" id="UP000315003">
    <property type="component" value="Chromosome"/>
</dbReference>
<accession>A0A517SP03</accession>
<sequence precursor="true">MKLTQSFAAFLFTVATLTLPALGCGGKEPTVIESKETEEENAQMDADYEAEMEAAENDTDPGAGDE</sequence>
<organism evidence="2 3">
    <name type="scientific">Stieleria bergensis</name>
    <dbReference type="NCBI Taxonomy" id="2528025"/>
    <lineage>
        <taxon>Bacteria</taxon>
        <taxon>Pseudomonadati</taxon>
        <taxon>Planctomycetota</taxon>
        <taxon>Planctomycetia</taxon>
        <taxon>Pirellulales</taxon>
        <taxon>Pirellulaceae</taxon>
        <taxon>Stieleria</taxon>
    </lineage>
</organism>
<evidence type="ECO:0000256" key="1">
    <source>
        <dbReference type="SAM" id="SignalP"/>
    </source>
</evidence>
<reference evidence="2 3" key="1">
    <citation type="submission" date="2019-02" db="EMBL/GenBank/DDBJ databases">
        <title>Deep-cultivation of Planctomycetes and their phenomic and genomic characterization uncovers novel biology.</title>
        <authorList>
            <person name="Wiegand S."/>
            <person name="Jogler M."/>
            <person name="Boedeker C."/>
            <person name="Pinto D."/>
            <person name="Vollmers J."/>
            <person name="Rivas-Marin E."/>
            <person name="Kohn T."/>
            <person name="Peeters S.H."/>
            <person name="Heuer A."/>
            <person name="Rast P."/>
            <person name="Oberbeckmann S."/>
            <person name="Bunk B."/>
            <person name="Jeske O."/>
            <person name="Meyerdierks A."/>
            <person name="Storesund J.E."/>
            <person name="Kallscheuer N."/>
            <person name="Luecker S."/>
            <person name="Lage O.M."/>
            <person name="Pohl T."/>
            <person name="Merkel B.J."/>
            <person name="Hornburger P."/>
            <person name="Mueller R.-W."/>
            <person name="Bruemmer F."/>
            <person name="Labrenz M."/>
            <person name="Spormann A.M."/>
            <person name="Op den Camp H."/>
            <person name="Overmann J."/>
            <person name="Amann R."/>
            <person name="Jetten M.S.M."/>
            <person name="Mascher T."/>
            <person name="Medema M.H."/>
            <person name="Devos D.P."/>
            <person name="Kaster A.-K."/>
            <person name="Ovreas L."/>
            <person name="Rohde M."/>
            <person name="Galperin M.Y."/>
            <person name="Jogler C."/>
        </authorList>
    </citation>
    <scope>NUCLEOTIDE SEQUENCE [LARGE SCALE GENOMIC DNA]</scope>
    <source>
        <strain evidence="2 3">SV_7m_r</strain>
    </source>
</reference>
<evidence type="ECO:0000313" key="2">
    <source>
        <dbReference type="EMBL" id="QDT57854.1"/>
    </source>
</evidence>
<dbReference type="EMBL" id="CP036272">
    <property type="protein sequence ID" value="QDT57854.1"/>
    <property type="molecule type" value="Genomic_DNA"/>
</dbReference>
<name>A0A517SP03_9BACT</name>
<evidence type="ECO:0000313" key="3">
    <source>
        <dbReference type="Proteomes" id="UP000315003"/>
    </source>
</evidence>
<dbReference type="RefSeq" id="WP_145268602.1">
    <property type="nucleotide sequence ID" value="NZ_CP036272.1"/>
</dbReference>
<proteinExistence type="predicted"/>
<keyword evidence="1" id="KW-0732">Signal</keyword>
<gene>
    <name evidence="2" type="ORF">SV7mr_03390</name>
</gene>
<evidence type="ECO:0008006" key="4">
    <source>
        <dbReference type="Google" id="ProtNLM"/>
    </source>
</evidence>
<keyword evidence="3" id="KW-1185">Reference proteome</keyword>
<dbReference type="AlphaFoldDB" id="A0A517SP03"/>
<feature type="signal peptide" evidence="1">
    <location>
        <begin position="1"/>
        <end position="23"/>
    </location>
</feature>
<protein>
    <recommendedName>
        <fullName evidence="4">Secreted protein</fullName>
    </recommendedName>
</protein>